<dbReference type="InterPro" id="IPR001789">
    <property type="entry name" value="Sig_transdc_resp-reg_receiver"/>
</dbReference>
<keyword evidence="2" id="KW-0472">Membrane</keyword>
<accession>A0A4Z0LB44</accession>
<evidence type="ECO:0000256" key="2">
    <source>
        <dbReference type="SAM" id="Phobius"/>
    </source>
</evidence>
<dbReference type="OrthoDB" id="6231665at2"/>
<comment type="caution">
    <text evidence="4">The sequence shown here is derived from an EMBL/GenBank/DDBJ whole genome shotgun (WGS) entry which is preliminary data.</text>
</comment>
<keyword evidence="2" id="KW-1133">Transmembrane helix</keyword>
<dbReference type="SMART" id="SM00448">
    <property type="entry name" value="REC"/>
    <property type="match status" value="1"/>
</dbReference>
<keyword evidence="1" id="KW-0597">Phosphoprotein</keyword>
<feature type="modified residue" description="4-aspartylphosphate" evidence="1">
    <location>
        <position position="60"/>
    </location>
</feature>
<evidence type="ECO:0000313" key="4">
    <source>
        <dbReference type="EMBL" id="TGD59153.1"/>
    </source>
</evidence>
<dbReference type="EMBL" id="SRLH01000002">
    <property type="protein sequence ID" value="TGD59153.1"/>
    <property type="molecule type" value="Genomic_DNA"/>
</dbReference>
<proteinExistence type="predicted"/>
<dbReference type="GO" id="GO:0000160">
    <property type="term" value="P:phosphorelay signal transduction system"/>
    <property type="evidence" value="ECO:0007669"/>
    <property type="project" value="InterPro"/>
</dbReference>
<organism evidence="4 5">
    <name type="scientific">Flavobacterium humi</name>
    <dbReference type="NCBI Taxonomy" id="2562683"/>
    <lineage>
        <taxon>Bacteria</taxon>
        <taxon>Pseudomonadati</taxon>
        <taxon>Bacteroidota</taxon>
        <taxon>Flavobacteriia</taxon>
        <taxon>Flavobacteriales</taxon>
        <taxon>Flavobacteriaceae</taxon>
        <taxon>Flavobacterium</taxon>
    </lineage>
</organism>
<evidence type="ECO:0000313" key="5">
    <source>
        <dbReference type="Proteomes" id="UP000297407"/>
    </source>
</evidence>
<dbReference type="RefSeq" id="WP_135525463.1">
    <property type="nucleotide sequence ID" value="NZ_SRLH01000002.1"/>
</dbReference>
<gene>
    <name evidence="4" type="ORF">E4635_04700</name>
</gene>
<sequence length="168" mass="18751">MTTLYNAQKLFIVEDNPAQSARLVGYLGKRFGSSLDVSVFTDGSNALEKIDKDTAIVVLDYDLKGEKAEILLKEIKKINPKTEVIILSSDEDIGTAIDAFRKGADHYVVKGGRSTLMLYSLIRRIVNYPVKILTERFGINKILAIFLTYFVLVGIIVYLGMLLLPSEM</sequence>
<dbReference type="InterPro" id="IPR011006">
    <property type="entry name" value="CheY-like_superfamily"/>
</dbReference>
<evidence type="ECO:0000259" key="3">
    <source>
        <dbReference type="PROSITE" id="PS50110"/>
    </source>
</evidence>
<dbReference type="Gene3D" id="3.40.50.2300">
    <property type="match status" value="1"/>
</dbReference>
<dbReference type="Proteomes" id="UP000297407">
    <property type="component" value="Unassembled WGS sequence"/>
</dbReference>
<evidence type="ECO:0000256" key="1">
    <source>
        <dbReference type="PROSITE-ProRule" id="PRU00169"/>
    </source>
</evidence>
<protein>
    <submittedName>
        <fullName evidence="4">Response regulator</fullName>
    </submittedName>
</protein>
<dbReference type="PROSITE" id="PS50110">
    <property type="entry name" value="RESPONSE_REGULATORY"/>
    <property type="match status" value="1"/>
</dbReference>
<keyword evidence="5" id="KW-1185">Reference proteome</keyword>
<dbReference type="CDD" id="cd00156">
    <property type="entry name" value="REC"/>
    <property type="match status" value="1"/>
</dbReference>
<dbReference type="Pfam" id="PF00072">
    <property type="entry name" value="Response_reg"/>
    <property type="match status" value="1"/>
</dbReference>
<feature type="transmembrane region" description="Helical" evidence="2">
    <location>
        <begin position="142"/>
        <end position="164"/>
    </location>
</feature>
<reference evidence="4 5" key="1">
    <citation type="submission" date="2019-04" db="EMBL/GenBank/DDBJ databases">
        <title>Flavobacterium sp. strain DS2-A Genome sequencing and assembly.</title>
        <authorList>
            <person name="Kim I."/>
        </authorList>
    </citation>
    <scope>NUCLEOTIDE SEQUENCE [LARGE SCALE GENOMIC DNA]</scope>
    <source>
        <strain evidence="4 5">DS2-A</strain>
    </source>
</reference>
<dbReference type="AlphaFoldDB" id="A0A4Z0LB44"/>
<feature type="domain" description="Response regulatory" evidence="3">
    <location>
        <begin position="9"/>
        <end position="125"/>
    </location>
</feature>
<dbReference type="SUPFAM" id="SSF52172">
    <property type="entry name" value="CheY-like"/>
    <property type="match status" value="1"/>
</dbReference>
<keyword evidence="2" id="KW-0812">Transmembrane</keyword>
<name>A0A4Z0LB44_9FLAO</name>